<dbReference type="InterPro" id="IPR045282">
    <property type="entry name" value="At4g08330-like"/>
</dbReference>
<name>A0AAQ3KCG3_9LILI</name>
<dbReference type="Proteomes" id="UP001327560">
    <property type="component" value="Chromosome 4"/>
</dbReference>
<dbReference type="PANTHER" id="PTHR33674">
    <property type="entry name" value="METHIONINE-S-OXIDE REDUCTASE"/>
    <property type="match status" value="1"/>
</dbReference>
<keyword evidence="2" id="KW-1185">Reference proteome</keyword>
<accession>A0AAQ3KCG3</accession>
<dbReference type="Pfam" id="PF24046">
    <property type="entry name" value="At4g08330"/>
    <property type="match status" value="1"/>
</dbReference>
<dbReference type="InterPro" id="IPR011057">
    <property type="entry name" value="Mss4-like_sf"/>
</dbReference>
<evidence type="ECO:0008006" key="3">
    <source>
        <dbReference type="Google" id="ProtNLM"/>
    </source>
</evidence>
<dbReference type="SUPFAM" id="SSF51316">
    <property type="entry name" value="Mss4-like"/>
    <property type="match status" value="1"/>
</dbReference>
<dbReference type="Gene3D" id="2.170.150.20">
    <property type="entry name" value="Peptide methionine sulfoxide reductase"/>
    <property type="match status" value="1"/>
</dbReference>
<sequence length="218" mass="24137">MAEVATSQTSRSTIGALKSERVDEEGGLVRVKIALTKKQLRQMVAALGQQGRGSSTTAAAHRLAAGPSLEQLLHALRRRRVKTGEKGQCRSQWRPRLQSIPEEVCAGCGADLNLSAAHLYPEDAHFEAGNKGTLSFSWVDDAQLSFAKEDRIKPFFETPNYWGILRKRTRLLCDACGHLLGHVYDDGPPTGAMRGHREPVLRAPRYRFKIKALNISSY</sequence>
<organism evidence="1 2">
    <name type="scientific">Canna indica</name>
    <name type="common">Indian-shot</name>
    <dbReference type="NCBI Taxonomy" id="4628"/>
    <lineage>
        <taxon>Eukaryota</taxon>
        <taxon>Viridiplantae</taxon>
        <taxon>Streptophyta</taxon>
        <taxon>Embryophyta</taxon>
        <taxon>Tracheophyta</taxon>
        <taxon>Spermatophyta</taxon>
        <taxon>Magnoliopsida</taxon>
        <taxon>Liliopsida</taxon>
        <taxon>Zingiberales</taxon>
        <taxon>Cannaceae</taxon>
        <taxon>Canna</taxon>
    </lineage>
</organism>
<protein>
    <recommendedName>
        <fullName evidence="3">MsrB domain-containing protein</fullName>
    </recommendedName>
</protein>
<reference evidence="1 2" key="1">
    <citation type="submission" date="2023-10" db="EMBL/GenBank/DDBJ databases">
        <title>Chromosome-scale genome assembly provides insights into flower coloration mechanisms of Canna indica.</title>
        <authorList>
            <person name="Li C."/>
        </authorList>
    </citation>
    <scope>NUCLEOTIDE SEQUENCE [LARGE SCALE GENOMIC DNA]</scope>
    <source>
        <tissue evidence="1">Flower</tissue>
    </source>
</reference>
<dbReference type="AlphaFoldDB" id="A0AAQ3KCG3"/>
<dbReference type="PANTHER" id="PTHR33674:SF5">
    <property type="entry name" value="METHIONINE-S-OXIDE REDUCTASE"/>
    <property type="match status" value="1"/>
</dbReference>
<dbReference type="EMBL" id="CP136893">
    <property type="protein sequence ID" value="WOL05902.1"/>
    <property type="molecule type" value="Genomic_DNA"/>
</dbReference>
<proteinExistence type="predicted"/>
<evidence type="ECO:0000313" key="2">
    <source>
        <dbReference type="Proteomes" id="UP001327560"/>
    </source>
</evidence>
<evidence type="ECO:0000313" key="1">
    <source>
        <dbReference type="EMBL" id="WOL05902.1"/>
    </source>
</evidence>
<gene>
    <name evidence="1" type="ORF">Cni_G14633</name>
</gene>